<dbReference type="InterPro" id="IPR009057">
    <property type="entry name" value="Homeodomain-like_sf"/>
</dbReference>
<dbReference type="RefSeq" id="WP_275192114.1">
    <property type="nucleotide sequence ID" value="NZ_JAQOTG010000016.1"/>
</dbReference>
<accession>A0ABT5WAB8</accession>
<sequence>MKGAFDLYETKKTSKECKLQVVKEALEVGNKALEVGNKALVARRYDLSPNLVQRWVKAYEEGQLGEETVNSSSAEVKRLEEENEQLKKLLGEKDLEIAILRDWIKKKNPHLLKDWK</sequence>
<keyword evidence="3" id="KW-1185">Reference proteome</keyword>
<name>A0ABT5WAB8_9BACL</name>
<protein>
    <submittedName>
        <fullName evidence="2">Transposase</fullName>
    </submittedName>
</protein>
<evidence type="ECO:0000313" key="3">
    <source>
        <dbReference type="Proteomes" id="UP001213979"/>
    </source>
</evidence>
<dbReference type="SUPFAM" id="SSF46689">
    <property type="entry name" value="Homeodomain-like"/>
    <property type="match status" value="1"/>
</dbReference>
<dbReference type="InterPro" id="IPR002514">
    <property type="entry name" value="Transposase_8"/>
</dbReference>
<feature type="coiled-coil region" evidence="1">
    <location>
        <begin position="69"/>
        <end position="96"/>
    </location>
</feature>
<comment type="caution">
    <text evidence="2">The sequence shown here is derived from an EMBL/GenBank/DDBJ whole genome shotgun (WGS) entry which is preliminary data.</text>
</comment>
<dbReference type="EMBL" id="JAQOTG010000016">
    <property type="protein sequence ID" value="MDE8565046.1"/>
    <property type="molecule type" value="Genomic_DNA"/>
</dbReference>
<proteinExistence type="predicted"/>
<reference evidence="2 3" key="1">
    <citation type="submission" date="2023-01" db="EMBL/GenBank/DDBJ databases">
        <title>Genome-based reclassification of Anoxybacillus geothermalis as a later heterotypic synonym of Anoxybacillus rupiensis.</title>
        <authorList>
            <person name="Inan Bektas K."/>
            <person name="Canakci S."/>
            <person name="Belduz A.A."/>
            <person name="Guler H.H."/>
        </authorList>
    </citation>
    <scope>NUCLEOTIDE SEQUENCE [LARGE SCALE GENOMIC DNA]</scope>
    <source>
        <strain evidence="2 3">DSM 17127</strain>
    </source>
</reference>
<keyword evidence="1" id="KW-0175">Coiled coil</keyword>
<gene>
    <name evidence="2" type="ORF">PNH38_14390</name>
</gene>
<dbReference type="Pfam" id="PF01527">
    <property type="entry name" value="HTH_Tnp_1"/>
    <property type="match status" value="1"/>
</dbReference>
<dbReference type="Proteomes" id="UP001213979">
    <property type="component" value="Unassembled WGS sequence"/>
</dbReference>
<organism evidence="2 3">
    <name type="scientific">Anoxybacteroides rupiense</name>
    <dbReference type="NCBI Taxonomy" id="311460"/>
    <lineage>
        <taxon>Bacteria</taxon>
        <taxon>Bacillati</taxon>
        <taxon>Bacillota</taxon>
        <taxon>Bacilli</taxon>
        <taxon>Bacillales</taxon>
        <taxon>Anoxybacillaceae</taxon>
        <taxon>Anoxybacteroides</taxon>
    </lineage>
</organism>
<evidence type="ECO:0000256" key="1">
    <source>
        <dbReference type="SAM" id="Coils"/>
    </source>
</evidence>
<evidence type="ECO:0000313" key="2">
    <source>
        <dbReference type="EMBL" id="MDE8565046.1"/>
    </source>
</evidence>